<proteinExistence type="predicted"/>
<reference evidence="1" key="1">
    <citation type="submission" date="2018-05" db="EMBL/GenBank/DDBJ databases">
        <authorList>
            <person name="Lanie J.A."/>
            <person name="Ng W.-L."/>
            <person name="Kazmierczak K.M."/>
            <person name="Andrzejewski T.M."/>
            <person name="Davidsen T.M."/>
            <person name="Wayne K.J."/>
            <person name="Tettelin H."/>
            <person name="Glass J.I."/>
            <person name="Rusch D."/>
            <person name="Podicherti R."/>
            <person name="Tsui H.-C.T."/>
            <person name="Winkler M.E."/>
        </authorList>
    </citation>
    <scope>NUCLEOTIDE SEQUENCE</scope>
</reference>
<name>A0A382YDU7_9ZZZZ</name>
<dbReference type="AlphaFoldDB" id="A0A382YDU7"/>
<accession>A0A382YDU7</accession>
<feature type="non-terminal residue" evidence="1">
    <location>
        <position position="63"/>
    </location>
</feature>
<dbReference type="EMBL" id="UINC01174995">
    <property type="protein sequence ID" value="SVD81394.1"/>
    <property type="molecule type" value="Genomic_DNA"/>
</dbReference>
<organism evidence="1">
    <name type="scientific">marine metagenome</name>
    <dbReference type="NCBI Taxonomy" id="408172"/>
    <lineage>
        <taxon>unclassified sequences</taxon>
        <taxon>metagenomes</taxon>
        <taxon>ecological metagenomes</taxon>
    </lineage>
</organism>
<sequence>MIKILATAFIVIYFSAIDIGKAHAKEFVIGYLEGDWSFQEGWGEHPGDMKNLKEYSPHRPIDG</sequence>
<gene>
    <name evidence="1" type="ORF">METZ01_LOCUS434248</name>
</gene>
<protein>
    <submittedName>
        <fullName evidence="1">Uncharacterized protein</fullName>
    </submittedName>
</protein>
<evidence type="ECO:0000313" key="1">
    <source>
        <dbReference type="EMBL" id="SVD81394.1"/>
    </source>
</evidence>